<feature type="transmembrane region" description="Helical" evidence="6">
    <location>
        <begin position="269"/>
        <end position="290"/>
    </location>
</feature>
<dbReference type="STRING" id="1801726.A3H02_01340"/>
<dbReference type="Proteomes" id="UP000176787">
    <property type="component" value="Unassembled WGS sequence"/>
</dbReference>
<feature type="transmembrane region" description="Helical" evidence="6">
    <location>
        <begin position="302"/>
        <end position="323"/>
    </location>
</feature>
<evidence type="ECO:0000256" key="4">
    <source>
        <dbReference type="ARBA" id="ARBA00022989"/>
    </source>
</evidence>
<keyword evidence="4 6" id="KW-1133">Transmembrane helix</keyword>
<gene>
    <name evidence="7" type="ORF">A3H02_01340</name>
</gene>
<feature type="transmembrane region" description="Helical" evidence="6">
    <location>
        <begin position="133"/>
        <end position="151"/>
    </location>
</feature>
<keyword evidence="5 6" id="KW-0472">Membrane</keyword>
<evidence type="ECO:0000256" key="2">
    <source>
        <dbReference type="ARBA" id="ARBA00022692"/>
    </source>
</evidence>
<dbReference type="Pfam" id="PF01098">
    <property type="entry name" value="FTSW_RODA_SPOVE"/>
    <property type="match status" value="1"/>
</dbReference>
<accession>A0A1G2F1Q4</accession>
<keyword evidence="3" id="KW-0133">Cell shape</keyword>
<evidence type="ECO:0000256" key="3">
    <source>
        <dbReference type="ARBA" id="ARBA00022960"/>
    </source>
</evidence>
<feature type="transmembrane region" description="Helical" evidence="6">
    <location>
        <begin position="335"/>
        <end position="353"/>
    </location>
</feature>
<proteinExistence type="predicted"/>
<dbReference type="PANTHER" id="PTHR30474">
    <property type="entry name" value="CELL CYCLE PROTEIN"/>
    <property type="match status" value="1"/>
</dbReference>
<evidence type="ECO:0000256" key="1">
    <source>
        <dbReference type="ARBA" id="ARBA00004141"/>
    </source>
</evidence>
<sequence length="362" mass="41385">MNYFLRIIRETDWFLFFFIAPLLVLGLLIIKSFGFGADYFFPRQLVWIFISIFVFFVFSRIDWRIFKNSLLISVIYLFGVLSLALLLLSGGGGKIESWFRFYSFSIQPSEPMKIILILILAQYFSKRHIEISHFKHIIVSGIYALLPISLVFFQPDLGSAIIFVLIWFGLILSSEISKKHLLLLFLVFILVAGLGWSFLLAPYQKARIFSFLDPYFDPMGRSYQAYQSMLAVGSGGLWGKGIGQGVQTRLEFLPEYQTDFMFAALSEELGLVGVFFVLLLFILIIWEILSLARTGESNFERFFALGFCFFLMGHIFIHIGSNIGLFPITGLPLPFLSYGGSHLVSVFAGLGIWQGMRRYSLH</sequence>
<evidence type="ECO:0000256" key="6">
    <source>
        <dbReference type="SAM" id="Phobius"/>
    </source>
</evidence>
<dbReference type="InterPro" id="IPR001182">
    <property type="entry name" value="FtsW/RodA"/>
</dbReference>
<dbReference type="GO" id="GO:0015648">
    <property type="term" value="F:lipid-linked peptidoglycan transporter activity"/>
    <property type="evidence" value="ECO:0007669"/>
    <property type="project" value="TreeGrafter"/>
</dbReference>
<evidence type="ECO:0000313" key="8">
    <source>
        <dbReference type="Proteomes" id="UP000176787"/>
    </source>
</evidence>
<keyword evidence="2 6" id="KW-0812">Transmembrane</keyword>
<reference evidence="7 8" key="1">
    <citation type="journal article" date="2016" name="Nat. Commun.">
        <title>Thousands of microbial genomes shed light on interconnected biogeochemical processes in an aquifer system.</title>
        <authorList>
            <person name="Anantharaman K."/>
            <person name="Brown C.T."/>
            <person name="Hug L.A."/>
            <person name="Sharon I."/>
            <person name="Castelle C.J."/>
            <person name="Probst A.J."/>
            <person name="Thomas B.C."/>
            <person name="Singh A."/>
            <person name="Wilkins M.J."/>
            <person name="Karaoz U."/>
            <person name="Brodie E.L."/>
            <person name="Williams K.H."/>
            <person name="Hubbard S.S."/>
            <person name="Banfield J.F."/>
        </authorList>
    </citation>
    <scope>NUCLEOTIDE SEQUENCE [LARGE SCALE GENOMIC DNA]</scope>
</reference>
<dbReference type="GO" id="GO:0008360">
    <property type="term" value="P:regulation of cell shape"/>
    <property type="evidence" value="ECO:0007669"/>
    <property type="project" value="UniProtKB-KW"/>
</dbReference>
<feature type="transmembrane region" description="Helical" evidence="6">
    <location>
        <begin position="157"/>
        <end position="174"/>
    </location>
</feature>
<feature type="transmembrane region" description="Helical" evidence="6">
    <location>
        <begin position="40"/>
        <end position="58"/>
    </location>
</feature>
<dbReference type="AlphaFoldDB" id="A0A1G2F1Q4"/>
<dbReference type="GO" id="GO:0005886">
    <property type="term" value="C:plasma membrane"/>
    <property type="evidence" value="ECO:0007669"/>
    <property type="project" value="TreeGrafter"/>
</dbReference>
<dbReference type="EMBL" id="MHMS01000023">
    <property type="protein sequence ID" value="OGZ31692.1"/>
    <property type="molecule type" value="Genomic_DNA"/>
</dbReference>
<evidence type="ECO:0008006" key="9">
    <source>
        <dbReference type="Google" id="ProtNLM"/>
    </source>
</evidence>
<organism evidence="7 8">
    <name type="scientific">Candidatus Niyogibacteria bacterium RIFCSPLOWO2_12_FULL_41_13</name>
    <dbReference type="NCBI Taxonomy" id="1801726"/>
    <lineage>
        <taxon>Bacteria</taxon>
        <taxon>Candidatus Niyogiibacteriota</taxon>
    </lineage>
</organism>
<name>A0A1G2F1Q4_9BACT</name>
<protein>
    <recommendedName>
        <fullName evidence="9">Rod shape-determining protein RodA</fullName>
    </recommendedName>
</protein>
<comment type="caution">
    <text evidence="7">The sequence shown here is derived from an EMBL/GenBank/DDBJ whole genome shotgun (WGS) entry which is preliminary data.</text>
</comment>
<dbReference type="GO" id="GO:0032153">
    <property type="term" value="C:cell division site"/>
    <property type="evidence" value="ECO:0007669"/>
    <property type="project" value="TreeGrafter"/>
</dbReference>
<feature type="transmembrane region" description="Helical" evidence="6">
    <location>
        <begin position="70"/>
        <end position="89"/>
    </location>
</feature>
<feature type="transmembrane region" description="Helical" evidence="6">
    <location>
        <begin position="181"/>
        <end position="203"/>
    </location>
</feature>
<feature type="transmembrane region" description="Helical" evidence="6">
    <location>
        <begin position="101"/>
        <end position="121"/>
    </location>
</feature>
<evidence type="ECO:0000313" key="7">
    <source>
        <dbReference type="EMBL" id="OGZ31692.1"/>
    </source>
</evidence>
<comment type="subcellular location">
    <subcellularLocation>
        <location evidence="1">Membrane</location>
        <topology evidence="1">Multi-pass membrane protein</topology>
    </subcellularLocation>
</comment>
<feature type="transmembrane region" description="Helical" evidence="6">
    <location>
        <begin position="12"/>
        <end position="34"/>
    </location>
</feature>
<dbReference type="GO" id="GO:0051301">
    <property type="term" value="P:cell division"/>
    <property type="evidence" value="ECO:0007669"/>
    <property type="project" value="InterPro"/>
</dbReference>
<evidence type="ECO:0000256" key="5">
    <source>
        <dbReference type="ARBA" id="ARBA00023136"/>
    </source>
</evidence>